<name>A0A6A6C7A8_ZASCE</name>
<dbReference type="EMBL" id="ML993617">
    <property type="protein sequence ID" value="KAF2161782.1"/>
    <property type="molecule type" value="Genomic_DNA"/>
</dbReference>
<evidence type="ECO:0000313" key="6">
    <source>
        <dbReference type="Proteomes" id="UP000799537"/>
    </source>
</evidence>
<dbReference type="Gene3D" id="3.40.50.720">
    <property type="entry name" value="NAD(P)-binding Rossmann-like Domain"/>
    <property type="match status" value="1"/>
</dbReference>
<feature type="region of interest" description="Disordered" evidence="3">
    <location>
        <begin position="1"/>
        <end position="74"/>
    </location>
</feature>
<dbReference type="InterPro" id="IPR050425">
    <property type="entry name" value="NAD(P)_dehydrat-like"/>
</dbReference>
<dbReference type="GeneID" id="54562021"/>
<dbReference type="GO" id="GO:0016616">
    <property type="term" value="F:oxidoreductase activity, acting on the CH-OH group of donors, NAD or NADP as acceptor"/>
    <property type="evidence" value="ECO:0007669"/>
    <property type="project" value="TreeGrafter"/>
</dbReference>
<protein>
    <recommendedName>
        <fullName evidence="4">NAD-dependent epimerase/dehydratase domain-containing protein</fullName>
    </recommendedName>
</protein>
<evidence type="ECO:0000256" key="3">
    <source>
        <dbReference type="SAM" id="MobiDB-lite"/>
    </source>
</evidence>
<gene>
    <name evidence="5" type="ORF">M409DRAFT_27838</name>
</gene>
<organism evidence="5 6">
    <name type="scientific">Zasmidium cellare ATCC 36951</name>
    <dbReference type="NCBI Taxonomy" id="1080233"/>
    <lineage>
        <taxon>Eukaryota</taxon>
        <taxon>Fungi</taxon>
        <taxon>Dikarya</taxon>
        <taxon>Ascomycota</taxon>
        <taxon>Pezizomycotina</taxon>
        <taxon>Dothideomycetes</taxon>
        <taxon>Dothideomycetidae</taxon>
        <taxon>Mycosphaerellales</taxon>
        <taxon>Mycosphaerellaceae</taxon>
        <taxon>Zasmidium</taxon>
    </lineage>
</organism>
<dbReference type="SUPFAM" id="SSF51735">
    <property type="entry name" value="NAD(P)-binding Rossmann-fold domains"/>
    <property type="match status" value="1"/>
</dbReference>
<keyword evidence="6" id="KW-1185">Reference proteome</keyword>
<dbReference type="InterPro" id="IPR001509">
    <property type="entry name" value="Epimerase_deHydtase"/>
</dbReference>
<feature type="domain" description="NAD-dependent epimerase/dehydratase" evidence="4">
    <location>
        <begin position="92"/>
        <end position="227"/>
    </location>
</feature>
<accession>A0A6A6C7A8</accession>
<evidence type="ECO:0000313" key="5">
    <source>
        <dbReference type="EMBL" id="KAF2161782.1"/>
    </source>
</evidence>
<reference evidence="5" key="1">
    <citation type="journal article" date="2020" name="Stud. Mycol.">
        <title>101 Dothideomycetes genomes: a test case for predicting lifestyles and emergence of pathogens.</title>
        <authorList>
            <person name="Haridas S."/>
            <person name="Albert R."/>
            <person name="Binder M."/>
            <person name="Bloem J."/>
            <person name="Labutti K."/>
            <person name="Salamov A."/>
            <person name="Andreopoulos B."/>
            <person name="Baker S."/>
            <person name="Barry K."/>
            <person name="Bills G."/>
            <person name="Bluhm B."/>
            <person name="Cannon C."/>
            <person name="Castanera R."/>
            <person name="Culley D."/>
            <person name="Daum C."/>
            <person name="Ezra D."/>
            <person name="Gonzalez J."/>
            <person name="Henrissat B."/>
            <person name="Kuo A."/>
            <person name="Liang C."/>
            <person name="Lipzen A."/>
            <person name="Lutzoni F."/>
            <person name="Magnuson J."/>
            <person name="Mondo S."/>
            <person name="Nolan M."/>
            <person name="Ohm R."/>
            <person name="Pangilinan J."/>
            <person name="Park H.-J."/>
            <person name="Ramirez L."/>
            <person name="Alfaro M."/>
            <person name="Sun H."/>
            <person name="Tritt A."/>
            <person name="Yoshinaga Y."/>
            <person name="Zwiers L.-H."/>
            <person name="Turgeon B."/>
            <person name="Goodwin S."/>
            <person name="Spatafora J."/>
            <person name="Crous P."/>
            <person name="Grigoriev I."/>
        </authorList>
    </citation>
    <scope>NUCLEOTIDE SEQUENCE</scope>
    <source>
        <strain evidence="5">ATCC 36951</strain>
    </source>
</reference>
<dbReference type="PANTHER" id="PTHR10366:SF562">
    <property type="entry name" value="ALDEHYDE REDUCTASE II (AFU_ORTHOLOGUE AFUA_1G11360)"/>
    <property type="match status" value="1"/>
</dbReference>
<evidence type="ECO:0000256" key="2">
    <source>
        <dbReference type="ARBA" id="ARBA00023445"/>
    </source>
</evidence>
<proteinExistence type="inferred from homology"/>
<dbReference type="OrthoDB" id="2735536at2759"/>
<feature type="compositionally biased region" description="Polar residues" evidence="3">
    <location>
        <begin position="1"/>
        <end position="16"/>
    </location>
</feature>
<keyword evidence="1" id="KW-0560">Oxidoreductase</keyword>
<dbReference type="Pfam" id="PF01370">
    <property type="entry name" value="Epimerase"/>
    <property type="match status" value="1"/>
</dbReference>
<dbReference type="Proteomes" id="UP000799537">
    <property type="component" value="Unassembled WGS sequence"/>
</dbReference>
<sequence length="379" mass="42697">MGTPHQQQWPFKTNRNMPPRFLQRLEKQNEAYKQAFGGEPKFDPPPYPVSTPRSSISDASFQQQSPPPQYSQLNHRPSYHYERLALPPNSLVLVTGANGWQGMHVADQLLEHGYRVRGTVRDADKAIWTSKYFKEKYGAGRFTTAIIPDVVPRGSLHVAVRGCSGVVHCVSVMTFSPDPTEVITPTIAGALNALEAAAQEVNVKRFVYCSSTVAAVASGTGTRTEVTSDSWNMSAFLTAWQPPPYDLDRSWSVYASSKLQTEQAVWRWYSDHRPHFTLNTEYFVDVQDSAILHVAALILPDVFDRRIFAANRPYNINSLLTLLRALYPHRILEGDVSDHGVDVTVYREAGYAEELLRRMGRRGWTEMEVSVGRCCESFI</sequence>
<dbReference type="PANTHER" id="PTHR10366">
    <property type="entry name" value="NAD DEPENDENT EPIMERASE/DEHYDRATASE"/>
    <property type="match status" value="1"/>
</dbReference>
<evidence type="ECO:0000259" key="4">
    <source>
        <dbReference type="Pfam" id="PF01370"/>
    </source>
</evidence>
<comment type="similarity">
    <text evidence="2">Belongs to the NAD(P)-dependent epimerase/dehydratase family. Dihydroflavonol-4-reductase subfamily.</text>
</comment>
<evidence type="ECO:0000256" key="1">
    <source>
        <dbReference type="ARBA" id="ARBA00023002"/>
    </source>
</evidence>
<dbReference type="RefSeq" id="XP_033662671.1">
    <property type="nucleotide sequence ID" value="XM_033808749.1"/>
</dbReference>
<dbReference type="AlphaFoldDB" id="A0A6A6C7A8"/>
<dbReference type="InterPro" id="IPR036291">
    <property type="entry name" value="NAD(P)-bd_dom_sf"/>
</dbReference>